<evidence type="ECO:0000313" key="1">
    <source>
        <dbReference type="EMBL" id="POP52784.1"/>
    </source>
</evidence>
<dbReference type="AlphaFoldDB" id="A0A2S4HFL3"/>
<gene>
    <name evidence="1" type="ORF">C0068_10280</name>
</gene>
<dbReference type="Proteomes" id="UP000237222">
    <property type="component" value="Unassembled WGS sequence"/>
</dbReference>
<organism evidence="1 2">
    <name type="scientific">Zhongshania marina</name>
    <dbReference type="NCBI Taxonomy" id="2304603"/>
    <lineage>
        <taxon>Bacteria</taxon>
        <taxon>Pseudomonadati</taxon>
        <taxon>Pseudomonadota</taxon>
        <taxon>Gammaproteobacteria</taxon>
        <taxon>Cellvibrionales</taxon>
        <taxon>Spongiibacteraceae</taxon>
        <taxon>Zhongshania</taxon>
    </lineage>
</organism>
<accession>A0A2S4HFL3</accession>
<proteinExistence type="predicted"/>
<name>A0A2S4HFL3_9GAMM</name>
<sequence length="76" mass="8549">MKLDNAIAIGKTGAWKEAQVRIRPGNQAQWFVMLRDKHSKSFVFADNDDKPIATEDLNTLVPLIKSLGLSDFTVYL</sequence>
<evidence type="ECO:0008006" key="3">
    <source>
        <dbReference type="Google" id="ProtNLM"/>
    </source>
</evidence>
<dbReference type="RefSeq" id="WP_103684407.1">
    <property type="nucleotide sequence ID" value="NZ_PQGG01000024.1"/>
</dbReference>
<comment type="caution">
    <text evidence="1">The sequence shown here is derived from an EMBL/GenBank/DDBJ whole genome shotgun (WGS) entry which is preliminary data.</text>
</comment>
<protein>
    <recommendedName>
        <fullName evidence="3">Transposase</fullName>
    </recommendedName>
</protein>
<dbReference type="OrthoDB" id="6941664at2"/>
<dbReference type="EMBL" id="PQGG01000024">
    <property type="protein sequence ID" value="POP52784.1"/>
    <property type="molecule type" value="Genomic_DNA"/>
</dbReference>
<evidence type="ECO:0000313" key="2">
    <source>
        <dbReference type="Proteomes" id="UP000237222"/>
    </source>
</evidence>
<reference evidence="1" key="1">
    <citation type="submission" date="2018-01" db="EMBL/GenBank/DDBJ databases">
        <authorList>
            <person name="Yu X.-D."/>
        </authorList>
    </citation>
    <scope>NUCLEOTIDE SEQUENCE</scope>
    <source>
        <strain evidence="1">ZX-21</strain>
    </source>
</reference>